<keyword evidence="2" id="KW-1185">Reference proteome</keyword>
<proteinExistence type="predicted"/>
<evidence type="ECO:0000313" key="1">
    <source>
        <dbReference type="EMBL" id="CAL1403538.1"/>
    </source>
</evidence>
<protein>
    <submittedName>
        <fullName evidence="1">Uncharacterized protein</fullName>
    </submittedName>
</protein>
<sequence>MLGPVEYGVDSDARGVPCSVVEDEAGSLAVDAEAASRPVVPGSEVSAELRELFAAEGGPRDFELFHLLGFADDDQVARLPAIACVLVHKDSVVRWGSPVGCYEEVCRVEIEHAHPCEQNVDMIRK</sequence>
<gene>
    <name evidence="1" type="ORF">LTRI10_LOCUS43463</name>
</gene>
<evidence type="ECO:0000313" key="2">
    <source>
        <dbReference type="Proteomes" id="UP001497516"/>
    </source>
</evidence>
<organism evidence="1 2">
    <name type="scientific">Linum trigynum</name>
    <dbReference type="NCBI Taxonomy" id="586398"/>
    <lineage>
        <taxon>Eukaryota</taxon>
        <taxon>Viridiplantae</taxon>
        <taxon>Streptophyta</taxon>
        <taxon>Embryophyta</taxon>
        <taxon>Tracheophyta</taxon>
        <taxon>Spermatophyta</taxon>
        <taxon>Magnoliopsida</taxon>
        <taxon>eudicotyledons</taxon>
        <taxon>Gunneridae</taxon>
        <taxon>Pentapetalae</taxon>
        <taxon>rosids</taxon>
        <taxon>fabids</taxon>
        <taxon>Malpighiales</taxon>
        <taxon>Linaceae</taxon>
        <taxon>Linum</taxon>
    </lineage>
</organism>
<dbReference type="EMBL" id="OZ034820">
    <property type="protein sequence ID" value="CAL1403538.1"/>
    <property type="molecule type" value="Genomic_DNA"/>
</dbReference>
<name>A0AAV2G161_9ROSI</name>
<accession>A0AAV2G161</accession>
<reference evidence="1 2" key="1">
    <citation type="submission" date="2024-04" db="EMBL/GenBank/DDBJ databases">
        <authorList>
            <person name="Fracassetti M."/>
        </authorList>
    </citation>
    <scope>NUCLEOTIDE SEQUENCE [LARGE SCALE GENOMIC DNA]</scope>
</reference>
<dbReference type="AlphaFoldDB" id="A0AAV2G161"/>
<dbReference type="Proteomes" id="UP001497516">
    <property type="component" value="Chromosome 7"/>
</dbReference>